<sequence>MNHQYPTYNFQIDNVDELYREVFEKWCKENCAGCWNIDGHSCNYNSVNTVTIGIIRVRFSKEADAVAFKLKWM</sequence>
<reference evidence="1" key="1">
    <citation type="journal article" date="2015" name="Nature">
        <title>Complex archaea that bridge the gap between prokaryotes and eukaryotes.</title>
        <authorList>
            <person name="Spang A."/>
            <person name="Saw J.H."/>
            <person name="Jorgensen S.L."/>
            <person name="Zaremba-Niedzwiedzka K."/>
            <person name="Martijn J."/>
            <person name="Lind A.E."/>
            <person name="van Eijk R."/>
            <person name="Schleper C."/>
            <person name="Guy L."/>
            <person name="Ettema T.J."/>
        </authorList>
    </citation>
    <scope>NUCLEOTIDE SEQUENCE</scope>
</reference>
<name>A0A0F9D9H3_9ZZZZ</name>
<dbReference type="AlphaFoldDB" id="A0A0F9D9H3"/>
<organism evidence="1">
    <name type="scientific">marine sediment metagenome</name>
    <dbReference type="NCBI Taxonomy" id="412755"/>
    <lineage>
        <taxon>unclassified sequences</taxon>
        <taxon>metagenomes</taxon>
        <taxon>ecological metagenomes</taxon>
    </lineage>
</organism>
<evidence type="ECO:0000313" key="1">
    <source>
        <dbReference type="EMBL" id="KKL14456.1"/>
    </source>
</evidence>
<comment type="caution">
    <text evidence="1">The sequence shown here is derived from an EMBL/GenBank/DDBJ whole genome shotgun (WGS) entry which is preliminary data.</text>
</comment>
<accession>A0A0F9D9H3</accession>
<gene>
    <name evidence="1" type="ORF">LCGC14_2515530</name>
</gene>
<dbReference type="EMBL" id="LAZR01040452">
    <property type="protein sequence ID" value="KKL14456.1"/>
    <property type="molecule type" value="Genomic_DNA"/>
</dbReference>
<proteinExistence type="predicted"/>
<protein>
    <submittedName>
        <fullName evidence="1">Uncharacterized protein</fullName>
    </submittedName>
</protein>